<dbReference type="GO" id="GO:0005886">
    <property type="term" value="C:plasma membrane"/>
    <property type="evidence" value="ECO:0007669"/>
    <property type="project" value="UniProtKB-SubCell"/>
</dbReference>
<keyword evidence="10" id="KW-0408">Iron</keyword>
<keyword evidence="4" id="KW-1003">Cell membrane</keyword>
<dbReference type="Pfam" id="PF01292">
    <property type="entry name" value="Ni_hydr_CYTB"/>
    <property type="match status" value="1"/>
</dbReference>
<feature type="transmembrane region" description="Helical" evidence="13">
    <location>
        <begin position="77"/>
        <end position="98"/>
    </location>
</feature>
<evidence type="ECO:0000256" key="3">
    <source>
        <dbReference type="ARBA" id="ARBA00022448"/>
    </source>
</evidence>
<dbReference type="Gene3D" id="1.20.950.20">
    <property type="entry name" value="Transmembrane di-heme cytochromes, Chain C"/>
    <property type="match status" value="1"/>
</dbReference>
<dbReference type="EMBL" id="OCSU01000001">
    <property type="protein sequence ID" value="SOE55993.1"/>
    <property type="molecule type" value="Genomic_DNA"/>
</dbReference>
<dbReference type="InterPro" id="IPR011577">
    <property type="entry name" value="Cyt_b561_bac/Ni-Hgenase"/>
</dbReference>
<dbReference type="InterPro" id="IPR016174">
    <property type="entry name" value="Di-haem_cyt_TM"/>
</dbReference>
<dbReference type="GO" id="GO:0009055">
    <property type="term" value="F:electron transfer activity"/>
    <property type="evidence" value="ECO:0007669"/>
    <property type="project" value="InterPro"/>
</dbReference>
<evidence type="ECO:0000256" key="12">
    <source>
        <dbReference type="ARBA" id="ARBA00037975"/>
    </source>
</evidence>
<dbReference type="PANTHER" id="PTHR30529">
    <property type="entry name" value="CYTOCHROME B561"/>
    <property type="match status" value="1"/>
</dbReference>
<comment type="similarity">
    <text evidence="12">Belongs to the cytochrome b561 family.</text>
</comment>
<evidence type="ECO:0000256" key="8">
    <source>
        <dbReference type="ARBA" id="ARBA00022982"/>
    </source>
</evidence>
<evidence type="ECO:0000256" key="5">
    <source>
        <dbReference type="ARBA" id="ARBA00022617"/>
    </source>
</evidence>
<evidence type="ECO:0000256" key="1">
    <source>
        <dbReference type="ARBA" id="ARBA00001970"/>
    </source>
</evidence>
<organism evidence="15 16">
    <name type="scientific">Caballeronia arationis</name>
    <dbReference type="NCBI Taxonomy" id="1777142"/>
    <lineage>
        <taxon>Bacteria</taxon>
        <taxon>Pseudomonadati</taxon>
        <taxon>Pseudomonadota</taxon>
        <taxon>Betaproteobacteria</taxon>
        <taxon>Burkholderiales</taxon>
        <taxon>Burkholderiaceae</taxon>
        <taxon>Caballeronia</taxon>
    </lineage>
</organism>
<dbReference type="InterPro" id="IPR052168">
    <property type="entry name" value="Cytochrome_b561_oxidase"/>
</dbReference>
<feature type="transmembrane region" description="Helical" evidence="13">
    <location>
        <begin position="174"/>
        <end position="197"/>
    </location>
</feature>
<feature type="transmembrane region" description="Helical" evidence="13">
    <location>
        <begin position="119"/>
        <end position="137"/>
    </location>
</feature>
<proteinExistence type="inferred from homology"/>
<feature type="transmembrane region" description="Helical" evidence="13">
    <location>
        <begin position="47"/>
        <end position="65"/>
    </location>
</feature>
<evidence type="ECO:0000256" key="4">
    <source>
        <dbReference type="ARBA" id="ARBA00022475"/>
    </source>
</evidence>
<dbReference type="SUPFAM" id="SSF81342">
    <property type="entry name" value="Transmembrane di-heme cytochromes"/>
    <property type="match status" value="1"/>
</dbReference>
<dbReference type="GO" id="GO:0022904">
    <property type="term" value="P:respiratory electron transport chain"/>
    <property type="evidence" value="ECO:0007669"/>
    <property type="project" value="InterPro"/>
</dbReference>
<keyword evidence="8" id="KW-0249">Electron transport</keyword>
<comment type="caution">
    <text evidence="15">The sequence shown here is derived from an EMBL/GenBank/DDBJ whole genome shotgun (WGS) entry which is preliminary data.</text>
</comment>
<dbReference type="OrthoDB" id="8723024at2"/>
<evidence type="ECO:0000259" key="14">
    <source>
        <dbReference type="Pfam" id="PF01292"/>
    </source>
</evidence>
<keyword evidence="9 13" id="KW-1133">Transmembrane helix</keyword>
<keyword evidence="5" id="KW-0349">Heme</keyword>
<reference evidence="15 16" key="1">
    <citation type="submission" date="2017-09" db="EMBL/GenBank/DDBJ databases">
        <authorList>
            <person name="Varghese N."/>
            <person name="Submissions S."/>
        </authorList>
    </citation>
    <scope>NUCLEOTIDE SEQUENCE [LARGE SCALE GENOMIC DNA]</scope>
    <source>
        <strain evidence="15 16">OK806</strain>
    </source>
</reference>
<evidence type="ECO:0000256" key="13">
    <source>
        <dbReference type="SAM" id="Phobius"/>
    </source>
</evidence>
<dbReference type="GO" id="GO:0020037">
    <property type="term" value="F:heme binding"/>
    <property type="evidence" value="ECO:0007669"/>
    <property type="project" value="TreeGrafter"/>
</dbReference>
<keyword evidence="6 13" id="KW-0812">Transmembrane</keyword>
<keyword evidence="3" id="KW-0813">Transport</keyword>
<dbReference type="AlphaFoldDB" id="A0A7Z7N1L6"/>
<gene>
    <name evidence="15" type="ORF">SAMN05446927_1137</name>
</gene>
<evidence type="ECO:0000313" key="15">
    <source>
        <dbReference type="EMBL" id="SOE55993.1"/>
    </source>
</evidence>
<name>A0A7Z7N1L6_9BURK</name>
<keyword evidence="7" id="KW-0479">Metal-binding</keyword>
<evidence type="ECO:0000256" key="10">
    <source>
        <dbReference type="ARBA" id="ARBA00023004"/>
    </source>
</evidence>
<evidence type="ECO:0000313" key="16">
    <source>
        <dbReference type="Proteomes" id="UP000219522"/>
    </source>
</evidence>
<evidence type="ECO:0000256" key="6">
    <source>
        <dbReference type="ARBA" id="ARBA00022692"/>
    </source>
</evidence>
<evidence type="ECO:0000256" key="11">
    <source>
        <dbReference type="ARBA" id="ARBA00023136"/>
    </source>
</evidence>
<keyword evidence="11 13" id="KW-0472">Membrane</keyword>
<sequence length="219" mass="24377">MPDPKRRLKSRGPNARSKLVTEAKRGARVGKQYEFGVPAYGIVARTLHWLTVLLLALQFVIGWTMPDVHKDTQPVKLIAWHLGVGATLIAVIVLRVVWRLTHRPPPDKLPPLLDFLSRITHFFLYAGLLLVPLLGWINASSRGWTVRLAGVVAYPSLSRTGSSFGHEMGDAHGILAWALFALVVLHVIAASFHRFVLQDHVLQRMLPNAGPSRDSTRNN</sequence>
<dbReference type="Proteomes" id="UP000219522">
    <property type="component" value="Unassembled WGS sequence"/>
</dbReference>
<comment type="subcellular location">
    <subcellularLocation>
        <location evidence="2">Cell membrane</location>
        <topology evidence="2">Multi-pass membrane protein</topology>
    </subcellularLocation>
</comment>
<dbReference type="GO" id="GO:0046872">
    <property type="term" value="F:metal ion binding"/>
    <property type="evidence" value="ECO:0007669"/>
    <property type="project" value="UniProtKB-KW"/>
</dbReference>
<dbReference type="PANTHER" id="PTHR30529:SF1">
    <property type="entry name" value="CYTOCHROME B561 HOMOLOG 2"/>
    <property type="match status" value="1"/>
</dbReference>
<feature type="domain" description="Cytochrome b561 bacterial/Ni-hydrogenase" evidence="14">
    <location>
        <begin position="40"/>
        <end position="207"/>
    </location>
</feature>
<keyword evidence="16" id="KW-1185">Reference proteome</keyword>
<evidence type="ECO:0000256" key="2">
    <source>
        <dbReference type="ARBA" id="ARBA00004651"/>
    </source>
</evidence>
<evidence type="ECO:0000256" key="9">
    <source>
        <dbReference type="ARBA" id="ARBA00022989"/>
    </source>
</evidence>
<comment type="cofactor">
    <cofactor evidence="1">
        <name>heme b</name>
        <dbReference type="ChEBI" id="CHEBI:60344"/>
    </cofactor>
</comment>
<protein>
    <submittedName>
        <fullName evidence="15">Cytochrome b561</fullName>
    </submittedName>
</protein>
<accession>A0A7Z7N1L6</accession>
<evidence type="ECO:0000256" key="7">
    <source>
        <dbReference type="ARBA" id="ARBA00022723"/>
    </source>
</evidence>